<accession>A0A0P8YPZ8</accession>
<dbReference type="Gene3D" id="3.30.710.10">
    <property type="entry name" value="Potassium Channel Kv1.1, Chain A"/>
    <property type="match status" value="1"/>
</dbReference>
<proteinExistence type="predicted"/>
<evidence type="ECO:0000256" key="5">
    <source>
        <dbReference type="ARBA" id="ARBA00023242"/>
    </source>
</evidence>
<dbReference type="PANTHER" id="PTHR23110">
    <property type="entry name" value="BTB DOMAIN TRANSCRIPTION FACTOR"/>
    <property type="match status" value="1"/>
</dbReference>
<dbReference type="Gene3D" id="2.20.25.240">
    <property type="match status" value="1"/>
</dbReference>
<dbReference type="InterPro" id="IPR051095">
    <property type="entry name" value="Dros_DevTransReg"/>
</dbReference>
<evidence type="ECO:0000256" key="6">
    <source>
        <dbReference type="SAM" id="MobiDB-lite"/>
    </source>
</evidence>
<protein>
    <submittedName>
        <fullName evidence="8">Uncharacterized protein, isoform D</fullName>
    </submittedName>
</protein>
<evidence type="ECO:0000259" key="7">
    <source>
        <dbReference type="PROSITE" id="PS50097"/>
    </source>
</evidence>
<dbReference type="SMART" id="SM00225">
    <property type="entry name" value="BTB"/>
    <property type="match status" value="1"/>
</dbReference>
<feature type="compositionally biased region" description="Polar residues" evidence="6">
    <location>
        <begin position="220"/>
        <end position="235"/>
    </location>
</feature>
<evidence type="ECO:0000313" key="8">
    <source>
        <dbReference type="EMBL" id="KPU80819.1"/>
    </source>
</evidence>
<feature type="domain" description="BTB" evidence="7">
    <location>
        <begin position="32"/>
        <end position="98"/>
    </location>
</feature>
<name>A0A0P8YPZ8_DROAN</name>
<feature type="region of interest" description="Disordered" evidence="6">
    <location>
        <begin position="311"/>
        <end position="330"/>
    </location>
</feature>
<organism evidence="8 9">
    <name type="scientific">Drosophila ananassae</name>
    <name type="common">Fruit fly</name>
    <dbReference type="NCBI Taxonomy" id="7217"/>
    <lineage>
        <taxon>Eukaryota</taxon>
        <taxon>Metazoa</taxon>
        <taxon>Ecdysozoa</taxon>
        <taxon>Arthropoda</taxon>
        <taxon>Hexapoda</taxon>
        <taxon>Insecta</taxon>
        <taxon>Pterygota</taxon>
        <taxon>Neoptera</taxon>
        <taxon>Endopterygota</taxon>
        <taxon>Diptera</taxon>
        <taxon>Brachycera</taxon>
        <taxon>Muscomorpha</taxon>
        <taxon>Ephydroidea</taxon>
        <taxon>Drosophilidae</taxon>
        <taxon>Drosophila</taxon>
        <taxon>Sophophora</taxon>
    </lineage>
</organism>
<dbReference type="SUPFAM" id="SSF54695">
    <property type="entry name" value="POZ domain"/>
    <property type="match status" value="1"/>
</dbReference>
<dbReference type="PROSITE" id="PS50097">
    <property type="entry name" value="BTB"/>
    <property type="match status" value="1"/>
</dbReference>
<dbReference type="Proteomes" id="UP000007801">
    <property type="component" value="Unassembled WGS sequence"/>
</dbReference>
<dbReference type="GO" id="GO:0008270">
    <property type="term" value="F:zinc ion binding"/>
    <property type="evidence" value="ECO:0007669"/>
    <property type="project" value="UniProtKB-KW"/>
</dbReference>
<feature type="region of interest" description="Disordered" evidence="6">
    <location>
        <begin position="115"/>
        <end position="168"/>
    </location>
</feature>
<dbReference type="GO" id="GO:0006357">
    <property type="term" value="P:regulation of transcription by RNA polymerase II"/>
    <property type="evidence" value="ECO:0007669"/>
    <property type="project" value="TreeGrafter"/>
</dbReference>
<dbReference type="EMBL" id="CH902617">
    <property type="protein sequence ID" value="KPU80819.1"/>
    <property type="molecule type" value="Genomic_DNA"/>
</dbReference>
<dbReference type="CDD" id="cd18315">
    <property type="entry name" value="BTB_POZ_BAB-like"/>
    <property type="match status" value="1"/>
</dbReference>
<sequence length="530" mass="58265">MADDEQFSLCWNNFNTNLSAGFHESLCRGDLVDVSLAAEGQIVKAHRLVLSVCSPFFRKMFTQMPSNTHAIVFLNNVSHSALKDLIQFMYCGEVNVKQDALPAFISTAESLQIKGLTDNDPAPQPPHEPSPPPAAPHVQQQQVAAQRVQRQQPRPAARYKIETVDEGLGDEKGTTQIVIQTTSAPQATIVQQQPQQQPTQIQTQQLQTGTTTTATLVTTNKRSAQRSNLAQSSSAGVKRTKTANVMDPLESETGTTATTTTQQIVPQQITVQTTVVSAAEKLPQSQVRQQQQQQEEAEYIDLPMEINTKSEPDYTEDHGDAAGDAEGPYVEDDAYGDMRYDDSYFTENEDAGNQAANTSGGAVSATTSKAVVKQQSYSDSSFVEGGADQSTTEAQVVLANDEVPNPEDVLVFFTQSLRGRPAIMANGIRFLIMSENKKKILWRCSSMATKKLKCPARITMLKETPPKFIINKADHMHAELKRNKYSSSKGQTLREPRQLATNKMDCEIDGASGVNFDLHEEELNELTHDV</sequence>
<evidence type="ECO:0000256" key="4">
    <source>
        <dbReference type="ARBA" id="ARBA00022833"/>
    </source>
</evidence>
<dbReference type="InterPro" id="IPR007588">
    <property type="entry name" value="Znf_FLYWCH"/>
</dbReference>
<dbReference type="InterPro" id="IPR000210">
    <property type="entry name" value="BTB/POZ_dom"/>
</dbReference>
<dbReference type="PANTHER" id="PTHR23110:SF92">
    <property type="entry name" value="MODIFIER OF MDG4"/>
    <property type="match status" value="1"/>
</dbReference>
<evidence type="ECO:0000256" key="1">
    <source>
        <dbReference type="ARBA" id="ARBA00004123"/>
    </source>
</evidence>
<evidence type="ECO:0000313" key="9">
    <source>
        <dbReference type="Proteomes" id="UP000007801"/>
    </source>
</evidence>
<feature type="compositionally biased region" description="Basic and acidic residues" evidence="6">
    <location>
        <begin position="311"/>
        <end position="321"/>
    </location>
</feature>
<keyword evidence="9" id="KW-1185">Reference proteome</keyword>
<dbReference type="GeneID" id="6501709"/>
<dbReference type="FunFam" id="3.30.710.10:FF:000036">
    <property type="entry name" value="Mod(Mdg4), isoform H"/>
    <property type="match status" value="1"/>
</dbReference>
<gene>
    <name evidence="8" type="primary">Dana\GF18944</name>
    <name evidence="8" type="synonym">dana_GLEANR_20201</name>
    <name evidence="8" type="ORF">GF18944</name>
</gene>
<dbReference type="Pfam" id="PF00651">
    <property type="entry name" value="BTB"/>
    <property type="match status" value="1"/>
</dbReference>
<dbReference type="Pfam" id="PF04500">
    <property type="entry name" value="FLYWCH"/>
    <property type="match status" value="1"/>
</dbReference>
<evidence type="ECO:0000256" key="3">
    <source>
        <dbReference type="ARBA" id="ARBA00022771"/>
    </source>
</evidence>
<evidence type="ECO:0000256" key="2">
    <source>
        <dbReference type="ARBA" id="ARBA00022723"/>
    </source>
</evidence>
<comment type="subcellular location">
    <subcellularLocation>
        <location evidence="1">Nucleus</location>
    </subcellularLocation>
</comment>
<dbReference type="CTD" id="49228"/>
<keyword evidence="2" id="KW-0479">Metal-binding</keyword>
<feature type="compositionally biased region" description="Pro residues" evidence="6">
    <location>
        <begin position="122"/>
        <end position="135"/>
    </location>
</feature>
<feature type="compositionally biased region" description="Low complexity" evidence="6">
    <location>
        <begin position="136"/>
        <end position="158"/>
    </location>
</feature>
<dbReference type="InterPro" id="IPR011333">
    <property type="entry name" value="SKP1/BTB/POZ_sf"/>
</dbReference>
<reference evidence="8 9" key="1">
    <citation type="journal article" date="2007" name="Nature">
        <title>Evolution of genes and genomes on the Drosophila phylogeny.</title>
        <authorList>
            <consortium name="Drosophila 12 Genomes Consortium"/>
            <person name="Clark A.G."/>
            <person name="Eisen M.B."/>
            <person name="Smith D.R."/>
            <person name="Bergman C.M."/>
            <person name="Oliver B."/>
            <person name="Markow T.A."/>
            <person name="Kaufman T.C."/>
            <person name="Kellis M."/>
            <person name="Gelbart W."/>
            <person name="Iyer V.N."/>
            <person name="Pollard D.A."/>
            <person name="Sackton T.B."/>
            <person name="Larracuente A.M."/>
            <person name="Singh N.D."/>
            <person name="Abad J.P."/>
            <person name="Abt D.N."/>
            <person name="Adryan B."/>
            <person name="Aguade M."/>
            <person name="Akashi H."/>
            <person name="Anderson W.W."/>
            <person name="Aquadro C.F."/>
            <person name="Ardell D.H."/>
            <person name="Arguello R."/>
            <person name="Artieri C.G."/>
            <person name="Barbash D.A."/>
            <person name="Barker D."/>
            <person name="Barsanti P."/>
            <person name="Batterham P."/>
            <person name="Batzoglou S."/>
            <person name="Begun D."/>
            <person name="Bhutkar A."/>
            <person name="Blanco E."/>
            <person name="Bosak S.A."/>
            <person name="Bradley R.K."/>
            <person name="Brand A.D."/>
            <person name="Brent M.R."/>
            <person name="Brooks A.N."/>
            <person name="Brown R.H."/>
            <person name="Butlin R.K."/>
            <person name="Caggese C."/>
            <person name="Calvi B.R."/>
            <person name="Bernardo de Carvalho A."/>
            <person name="Caspi A."/>
            <person name="Castrezana S."/>
            <person name="Celniker S.E."/>
            <person name="Chang J.L."/>
            <person name="Chapple C."/>
            <person name="Chatterji S."/>
            <person name="Chinwalla A."/>
            <person name="Civetta A."/>
            <person name="Clifton S.W."/>
            <person name="Comeron J.M."/>
            <person name="Costello J.C."/>
            <person name="Coyne J.A."/>
            <person name="Daub J."/>
            <person name="David R.G."/>
            <person name="Delcher A.L."/>
            <person name="Delehaunty K."/>
            <person name="Do C.B."/>
            <person name="Ebling H."/>
            <person name="Edwards K."/>
            <person name="Eickbush T."/>
            <person name="Evans J.D."/>
            <person name="Filipski A."/>
            <person name="Findeiss S."/>
            <person name="Freyhult E."/>
            <person name="Fulton L."/>
            <person name="Fulton R."/>
            <person name="Garcia A.C."/>
            <person name="Gardiner A."/>
            <person name="Garfield D.A."/>
            <person name="Garvin B.E."/>
            <person name="Gibson G."/>
            <person name="Gilbert D."/>
            <person name="Gnerre S."/>
            <person name="Godfrey J."/>
            <person name="Good R."/>
            <person name="Gotea V."/>
            <person name="Gravely B."/>
            <person name="Greenberg A.J."/>
            <person name="Griffiths-Jones S."/>
            <person name="Gross S."/>
            <person name="Guigo R."/>
            <person name="Gustafson E.A."/>
            <person name="Haerty W."/>
            <person name="Hahn M.W."/>
            <person name="Halligan D.L."/>
            <person name="Halpern A.L."/>
            <person name="Halter G.M."/>
            <person name="Han M.V."/>
            <person name="Heger A."/>
            <person name="Hillier L."/>
            <person name="Hinrichs A.S."/>
            <person name="Holmes I."/>
            <person name="Hoskins R.A."/>
            <person name="Hubisz M.J."/>
            <person name="Hultmark D."/>
            <person name="Huntley M.A."/>
            <person name="Jaffe D.B."/>
            <person name="Jagadeeshan S."/>
            <person name="Jeck W.R."/>
            <person name="Johnson J."/>
            <person name="Jones C.D."/>
            <person name="Jordan W.C."/>
            <person name="Karpen G.H."/>
            <person name="Kataoka E."/>
            <person name="Keightley P.D."/>
            <person name="Kheradpour P."/>
            <person name="Kirkness E.F."/>
            <person name="Koerich L.B."/>
            <person name="Kristiansen K."/>
            <person name="Kudrna D."/>
            <person name="Kulathinal R.J."/>
            <person name="Kumar S."/>
            <person name="Kwok R."/>
            <person name="Lander E."/>
            <person name="Langley C.H."/>
            <person name="Lapoint R."/>
            <person name="Lazzaro B.P."/>
            <person name="Lee S.J."/>
            <person name="Levesque L."/>
            <person name="Li R."/>
            <person name="Lin C.F."/>
            <person name="Lin M.F."/>
            <person name="Lindblad-Toh K."/>
            <person name="Llopart A."/>
            <person name="Long M."/>
            <person name="Low L."/>
            <person name="Lozovsky E."/>
            <person name="Lu J."/>
            <person name="Luo M."/>
            <person name="Machado C.A."/>
            <person name="Makalowski W."/>
            <person name="Marzo M."/>
            <person name="Matsuda M."/>
            <person name="Matzkin L."/>
            <person name="McAllister B."/>
            <person name="McBride C.S."/>
            <person name="McKernan B."/>
            <person name="McKernan K."/>
            <person name="Mendez-Lago M."/>
            <person name="Minx P."/>
            <person name="Mollenhauer M.U."/>
            <person name="Montooth K."/>
            <person name="Mount S.M."/>
            <person name="Mu X."/>
            <person name="Myers E."/>
            <person name="Negre B."/>
            <person name="Newfeld S."/>
            <person name="Nielsen R."/>
            <person name="Noor M.A."/>
            <person name="O'Grady P."/>
            <person name="Pachter L."/>
            <person name="Papaceit M."/>
            <person name="Parisi M.J."/>
            <person name="Parisi M."/>
            <person name="Parts L."/>
            <person name="Pedersen J.S."/>
            <person name="Pesole G."/>
            <person name="Phillippy A.M."/>
            <person name="Ponting C.P."/>
            <person name="Pop M."/>
            <person name="Porcelli D."/>
            <person name="Powell J.R."/>
            <person name="Prohaska S."/>
            <person name="Pruitt K."/>
            <person name="Puig M."/>
            <person name="Quesneville H."/>
            <person name="Ram K.R."/>
            <person name="Rand D."/>
            <person name="Rasmussen M.D."/>
            <person name="Reed L.K."/>
            <person name="Reenan R."/>
            <person name="Reily A."/>
            <person name="Remington K.A."/>
            <person name="Rieger T.T."/>
            <person name="Ritchie M.G."/>
            <person name="Robin C."/>
            <person name="Rogers Y.H."/>
            <person name="Rohde C."/>
            <person name="Rozas J."/>
            <person name="Rubenfield M.J."/>
            <person name="Ruiz A."/>
            <person name="Russo S."/>
            <person name="Salzberg S.L."/>
            <person name="Sanchez-Gracia A."/>
            <person name="Saranga D.J."/>
            <person name="Sato H."/>
            <person name="Schaeffer S.W."/>
            <person name="Schatz M.C."/>
            <person name="Schlenke T."/>
            <person name="Schwartz R."/>
            <person name="Segarra C."/>
            <person name="Singh R.S."/>
            <person name="Sirot L."/>
            <person name="Sirota M."/>
            <person name="Sisneros N.B."/>
            <person name="Smith C.D."/>
            <person name="Smith T.F."/>
            <person name="Spieth J."/>
            <person name="Stage D.E."/>
            <person name="Stark A."/>
            <person name="Stephan W."/>
            <person name="Strausberg R.L."/>
            <person name="Strempel S."/>
            <person name="Sturgill D."/>
            <person name="Sutton G."/>
            <person name="Sutton G.G."/>
            <person name="Tao W."/>
            <person name="Teichmann S."/>
            <person name="Tobari Y.N."/>
            <person name="Tomimura Y."/>
            <person name="Tsolas J.M."/>
            <person name="Valente V.L."/>
            <person name="Venter E."/>
            <person name="Venter J.C."/>
            <person name="Vicario S."/>
            <person name="Vieira F.G."/>
            <person name="Vilella A.J."/>
            <person name="Villasante A."/>
            <person name="Walenz B."/>
            <person name="Wang J."/>
            <person name="Wasserman M."/>
            <person name="Watts T."/>
            <person name="Wilson D."/>
            <person name="Wilson R.K."/>
            <person name="Wing R.A."/>
            <person name="Wolfner M.F."/>
            <person name="Wong A."/>
            <person name="Wong G.K."/>
            <person name="Wu C.I."/>
            <person name="Wu G."/>
            <person name="Yamamoto D."/>
            <person name="Yang H.P."/>
            <person name="Yang S.P."/>
            <person name="Yorke J.A."/>
            <person name="Yoshida K."/>
            <person name="Zdobnov E."/>
            <person name="Zhang P."/>
            <person name="Zhang Y."/>
            <person name="Zimin A.V."/>
            <person name="Baldwin J."/>
            <person name="Abdouelleil A."/>
            <person name="Abdulkadir J."/>
            <person name="Abebe A."/>
            <person name="Abera B."/>
            <person name="Abreu J."/>
            <person name="Acer S.C."/>
            <person name="Aftuck L."/>
            <person name="Alexander A."/>
            <person name="An P."/>
            <person name="Anderson E."/>
            <person name="Anderson S."/>
            <person name="Arachi H."/>
            <person name="Azer M."/>
            <person name="Bachantsang P."/>
            <person name="Barry A."/>
            <person name="Bayul T."/>
            <person name="Berlin A."/>
            <person name="Bessette D."/>
            <person name="Bloom T."/>
            <person name="Blye J."/>
            <person name="Boguslavskiy L."/>
            <person name="Bonnet C."/>
            <person name="Boukhgalter B."/>
            <person name="Bourzgui I."/>
            <person name="Brown A."/>
            <person name="Cahill P."/>
            <person name="Channer S."/>
            <person name="Cheshatsang Y."/>
            <person name="Chuda L."/>
            <person name="Citroen M."/>
            <person name="Collymore A."/>
            <person name="Cooke P."/>
            <person name="Costello M."/>
            <person name="D'Aco K."/>
            <person name="Daza R."/>
            <person name="De Haan G."/>
            <person name="DeGray S."/>
            <person name="DeMaso C."/>
            <person name="Dhargay N."/>
            <person name="Dooley K."/>
            <person name="Dooley E."/>
            <person name="Doricent M."/>
            <person name="Dorje P."/>
            <person name="Dorjee K."/>
            <person name="Dupes A."/>
            <person name="Elong R."/>
            <person name="Falk J."/>
            <person name="Farina A."/>
            <person name="Faro S."/>
            <person name="Ferguson D."/>
            <person name="Fisher S."/>
            <person name="Foley C.D."/>
            <person name="Franke A."/>
            <person name="Friedrich D."/>
            <person name="Gadbois L."/>
            <person name="Gearin G."/>
            <person name="Gearin C.R."/>
            <person name="Giannoukos G."/>
            <person name="Goode T."/>
            <person name="Graham J."/>
            <person name="Grandbois E."/>
            <person name="Grewal S."/>
            <person name="Gyaltsen K."/>
            <person name="Hafez N."/>
            <person name="Hagos B."/>
            <person name="Hall J."/>
            <person name="Henson C."/>
            <person name="Hollinger A."/>
            <person name="Honan T."/>
            <person name="Huard M.D."/>
            <person name="Hughes L."/>
            <person name="Hurhula B."/>
            <person name="Husby M.E."/>
            <person name="Kamat A."/>
            <person name="Kanga B."/>
            <person name="Kashin S."/>
            <person name="Khazanovich D."/>
            <person name="Kisner P."/>
            <person name="Lance K."/>
            <person name="Lara M."/>
            <person name="Lee W."/>
            <person name="Lennon N."/>
            <person name="Letendre F."/>
            <person name="LeVine R."/>
            <person name="Lipovsky A."/>
            <person name="Liu X."/>
            <person name="Liu J."/>
            <person name="Liu S."/>
            <person name="Lokyitsang T."/>
            <person name="Lokyitsang Y."/>
            <person name="Lubonja R."/>
            <person name="Lui A."/>
            <person name="MacDonald P."/>
            <person name="Magnisalis V."/>
            <person name="Maru K."/>
            <person name="Matthews C."/>
            <person name="McCusker W."/>
            <person name="McDonough S."/>
            <person name="Mehta T."/>
            <person name="Meldrim J."/>
            <person name="Meneus L."/>
            <person name="Mihai O."/>
            <person name="Mihalev A."/>
            <person name="Mihova T."/>
            <person name="Mittelman R."/>
            <person name="Mlenga V."/>
            <person name="Montmayeur A."/>
            <person name="Mulrain L."/>
            <person name="Navidi A."/>
            <person name="Naylor J."/>
            <person name="Negash T."/>
            <person name="Nguyen T."/>
            <person name="Nguyen N."/>
            <person name="Nicol R."/>
            <person name="Norbu C."/>
            <person name="Norbu N."/>
            <person name="Novod N."/>
            <person name="O'Neill B."/>
            <person name="Osman S."/>
            <person name="Markiewicz E."/>
            <person name="Oyono O.L."/>
            <person name="Patti C."/>
            <person name="Phunkhang P."/>
            <person name="Pierre F."/>
            <person name="Priest M."/>
            <person name="Raghuraman S."/>
            <person name="Rege F."/>
            <person name="Reyes R."/>
            <person name="Rise C."/>
            <person name="Rogov P."/>
            <person name="Ross K."/>
            <person name="Ryan E."/>
            <person name="Settipalli S."/>
            <person name="Shea T."/>
            <person name="Sherpa N."/>
            <person name="Shi L."/>
            <person name="Shih D."/>
            <person name="Sparrow T."/>
            <person name="Spaulding J."/>
            <person name="Stalker J."/>
            <person name="Stange-Thomann N."/>
            <person name="Stavropoulos S."/>
            <person name="Stone C."/>
            <person name="Strader C."/>
            <person name="Tesfaye S."/>
            <person name="Thomson T."/>
            <person name="Thoulutsang Y."/>
            <person name="Thoulutsang D."/>
            <person name="Topham K."/>
            <person name="Topping I."/>
            <person name="Tsamla T."/>
            <person name="Vassiliev H."/>
            <person name="Vo A."/>
            <person name="Wangchuk T."/>
            <person name="Wangdi T."/>
            <person name="Weiand M."/>
            <person name="Wilkinson J."/>
            <person name="Wilson A."/>
            <person name="Yadav S."/>
            <person name="Young G."/>
            <person name="Yu Q."/>
            <person name="Zembek L."/>
            <person name="Zhong D."/>
            <person name="Zimmer A."/>
            <person name="Zwirko Z."/>
            <person name="Jaffe D.B."/>
            <person name="Alvarez P."/>
            <person name="Brockman W."/>
            <person name="Butler J."/>
            <person name="Chin C."/>
            <person name="Gnerre S."/>
            <person name="Grabherr M."/>
            <person name="Kleber M."/>
            <person name="Mauceli E."/>
            <person name="MacCallum I."/>
        </authorList>
    </citation>
    <scope>NUCLEOTIDE SEQUENCE [LARGE SCALE GENOMIC DNA]</scope>
    <source>
        <strain evidence="9">Tucson 14024-0371.13</strain>
    </source>
</reference>
<dbReference type="GO" id="GO:0005634">
    <property type="term" value="C:nucleus"/>
    <property type="evidence" value="ECO:0007669"/>
    <property type="project" value="UniProtKB-SubCell"/>
</dbReference>
<keyword evidence="4" id="KW-0862">Zinc</keyword>
<keyword evidence="5" id="KW-0539">Nucleus</keyword>
<feature type="region of interest" description="Disordered" evidence="6">
    <location>
        <begin position="218"/>
        <end position="260"/>
    </location>
</feature>
<dbReference type="AlphaFoldDB" id="A0A0P8YPZ8"/>
<dbReference type="OrthoDB" id="2311693at2759"/>
<feature type="compositionally biased region" description="Basic and acidic residues" evidence="6">
    <location>
        <begin position="159"/>
        <end position="168"/>
    </location>
</feature>
<keyword evidence="3" id="KW-0863">Zinc-finger</keyword>